<dbReference type="RefSeq" id="WP_091395081.1">
    <property type="nucleotide sequence ID" value="NZ_BKAI01000011.1"/>
</dbReference>
<gene>
    <name evidence="2" type="ORF">SAMN04487935_2154</name>
</gene>
<feature type="transmembrane region" description="Helical" evidence="1">
    <location>
        <begin position="6"/>
        <end position="25"/>
    </location>
</feature>
<keyword evidence="1" id="KW-0472">Membrane</keyword>
<evidence type="ECO:0000256" key="1">
    <source>
        <dbReference type="SAM" id="Phobius"/>
    </source>
</evidence>
<accession>A0A1G8Y3G9</accession>
<sequence length="107" mass="12760">MENFATIALGISVLIILYVLLSIISDYHRRKVARRIINNQFTRMNGHYLEENESFDVSNKVFYHNQQYLAHDLDLISISDIEIDFKVEFVISQYKKIEKEFQKTTRQ</sequence>
<dbReference type="AlphaFoldDB" id="A0A1G8Y3G9"/>
<proteinExistence type="predicted"/>
<name>A0A1G8Y3G9_9FLAO</name>
<dbReference type="STRING" id="1128970.SAMN04487935_2154"/>
<keyword evidence="1" id="KW-0812">Transmembrane</keyword>
<evidence type="ECO:0000313" key="3">
    <source>
        <dbReference type="Proteomes" id="UP000199580"/>
    </source>
</evidence>
<protein>
    <submittedName>
        <fullName evidence="2">Uncharacterized protein</fullName>
    </submittedName>
</protein>
<keyword evidence="1" id="KW-1133">Transmembrane helix</keyword>
<reference evidence="2 3" key="1">
    <citation type="submission" date="2016-10" db="EMBL/GenBank/DDBJ databases">
        <authorList>
            <person name="de Groot N.N."/>
        </authorList>
    </citation>
    <scope>NUCLEOTIDE SEQUENCE [LARGE SCALE GENOMIC DNA]</scope>
    <source>
        <strain evidence="2 3">CGMCC 1.10076</strain>
    </source>
</reference>
<dbReference type="EMBL" id="FNEZ01000003">
    <property type="protein sequence ID" value="SDJ96665.1"/>
    <property type="molecule type" value="Genomic_DNA"/>
</dbReference>
<evidence type="ECO:0000313" key="2">
    <source>
        <dbReference type="EMBL" id="SDJ96665.1"/>
    </source>
</evidence>
<dbReference type="Proteomes" id="UP000199580">
    <property type="component" value="Unassembled WGS sequence"/>
</dbReference>
<organism evidence="2 3">
    <name type="scientific">Flavobacterium noncentrifugens</name>
    <dbReference type="NCBI Taxonomy" id="1128970"/>
    <lineage>
        <taxon>Bacteria</taxon>
        <taxon>Pseudomonadati</taxon>
        <taxon>Bacteroidota</taxon>
        <taxon>Flavobacteriia</taxon>
        <taxon>Flavobacteriales</taxon>
        <taxon>Flavobacteriaceae</taxon>
        <taxon>Flavobacterium</taxon>
    </lineage>
</organism>
<keyword evidence="3" id="KW-1185">Reference proteome</keyword>